<feature type="compositionally biased region" description="Basic and acidic residues" evidence="2">
    <location>
        <begin position="1302"/>
        <end position="1318"/>
    </location>
</feature>
<evidence type="ECO:0000256" key="2">
    <source>
        <dbReference type="SAM" id="MobiDB-lite"/>
    </source>
</evidence>
<name>A0A2R5GD43_9STRA</name>
<feature type="compositionally biased region" description="Basic and acidic residues" evidence="2">
    <location>
        <begin position="1283"/>
        <end position="1293"/>
    </location>
</feature>
<proteinExistence type="predicted"/>
<feature type="compositionally biased region" description="Acidic residues" evidence="2">
    <location>
        <begin position="1260"/>
        <end position="1270"/>
    </location>
</feature>
<feature type="coiled-coil region" evidence="1">
    <location>
        <begin position="1146"/>
        <end position="1187"/>
    </location>
</feature>
<comment type="caution">
    <text evidence="3">The sequence shown here is derived from an EMBL/GenBank/DDBJ whole genome shotgun (WGS) entry which is preliminary data.</text>
</comment>
<feature type="compositionally biased region" description="Basic residues" evidence="2">
    <location>
        <begin position="50"/>
        <end position="59"/>
    </location>
</feature>
<feature type="region of interest" description="Disordered" evidence="2">
    <location>
        <begin position="1"/>
        <end position="66"/>
    </location>
</feature>
<sequence length="1332" mass="153641">MAGRREDSRGLGQEWRGWDLDDTDEHVVPTAETHAKIADAEKNHADTHHQKSKKKKNNRKKDNIAANKLPNYNIDVTDQLVLDDEKGIVITQADIDAALQELGLEEGIIASVEVDPRDAQRSPLSWFDDFELNSDDRFLIAAEQAGWRAWLLAEEKRELEEWLALSEDVPDPEKTAPSLLRLEMRLASSFAPLWLKDGTNDQADTEIAFPPPSPSERAVEWPSGLLKWWLSPANESRRRRFLDVEARHACVSDFVRTQAEKYEIGAVEPADADSSDRETRQRWRDFRTWYFSSDATIGRQQFLTAEVNRLAQAWETEWAKWVRFAHDRQLLDAATKALLGDKPLRWALVSAFVDDLTPVTEELVLRETWGESLTWANMSEEERRTEANVALYDQIVRSIAESENILPQAKRHARHSENHNHDVDTSPEDVDFESDPDESSDDDSFLSDGDEDDDMGPERLNEEHLEIFMMWFPGNAQVRGNFLRREIQCAAADFVRDRPLFAGAISNNVSDPSTEKETDVLRRKMSVSAGVWSDKRMGEQRNSILSEASALQELRDALSNSGKFSVLDVDEDDGAFPSDLESATESELDEATSFKDMTNGSLEDSISCRRQDLDDAKRDLEEARRLYEEICNKCDASEAARLARVGQEFDEASDNVRRRSVRKARRVSRILDAHERLVKLEALQEECDAEVDVLRLEHRASTVAERHSIAVIRRMCELHMKTVEEAHRQAQEKLLEALRSEAAEGESTGESSKSSFGALHRNNTMLERSEKRLLATKQLAKLLGDMDNIENEIPQRVVRPSIRKRSIFESMHKVSQACVGSQRAILKLRQGTSLLKDELCKELQATAGASFVGADPISDPTMNSFKTWYSENKNVRMKYLQNRMTKLDNYRTAMLERGQGRRLIGRGIFAPEEDLEVPPVDAAAMRRIKLKRLYGLFRPEELEADDEAMRRAEMQGQEALEHELQGLMDQERRGMRKNLMREIAREVLEAFHRKHFDMEEVTTSVLGSIRFAGAVRPQAMELIDQARFTNGSGLENGDEEYERDLERYEAEREWRAKEEERRKAELRLMRAEDEELKKFYTRERRALLMAEAEAELNARALLERDEDRERREHPSGLCWRELRDLDRREMEREDYESRQRWQEIEAHEAAEALRIQEEANRQLELQLAEEEELWRNLEERRRVAQQDALVSCRELHEMAEEDLRSSYYNRIWEEERHRLARLRWMESVAFAKFDPFFKTSAGASSARLYANVKANGDGVGGDDDDDDDKEEKELTDSNDACFVDERAEMDHAGGKRKKRDKKGREKLDAPTIPSRRDRHETFRLSSLLNVVE</sequence>
<feature type="region of interest" description="Disordered" evidence="2">
    <location>
        <begin position="1254"/>
        <end position="1318"/>
    </location>
</feature>
<evidence type="ECO:0000256" key="1">
    <source>
        <dbReference type="SAM" id="Coils"/>
    </source>
</evidence>
<evidence type="ECO:0000313" key="4">
    <source>
        <dbReference type="Proteomes" id="UP000241890"/>
    </source>
</evidence>
<feature type="compositionally biased region" description="Basic and acidic residues" evidence="2">
    <location>
        <begin position="415"/>
        <end position="424"/>
    </location>
</feature>
<feature type="coiled-coil region" evidence="1">
    <location>
        <begin position="720"/>
        <end position="748"/>
    </location>
</feature>
<dbReference type="EMBL" id="BEYU01000050">
    <property type="protein sequence ID" value="GBG28910.1"/>
    <property type="molecule type" value="Genomic_DNA"/>
</dbReference>
<dbReference type="InParanoid" id="A0A2R5GD43"/>
<dbReference type="Proteomes" id="UP000241890">
    <property type="component" value="Unassembled WGS sequence"/>
</dbReference>
<protein>
    <submittedName>
        <fullName evidence="3">Uncharacterized protein</fullName>
    </submittedName>
</protein>
<evidence type="ECO:0000313" key="3">
    <source>
        <dbReference type="EMBL" id="GBG28910.1"/>
    </source>
</evidence>
<organism evidence="3 4">
    <name type="scientific">Hondaea fermentalgiana</name>
    <dbReference type="NCBI Taxonomy" id="2315210"/>
    <lineage>
        <taxon>Eukaryota</taxon>
        <taxon>Sar</taxon>
        <taxon>Stramenopiles</taxon>
        <taxon>Bigyra</taxon>
        <taxon>Labyrinthulomycetes</taxon>
        <taxon>Thraustochytrida</taxon>
        <taxon>Thraustochytriidae</taxon>
        <taxon>Hondaea</taxon>
    </lineage>
</organism>
<gene>
    <name evidence="3" type="ORF">FCC1311_051312</name>
</gene>
<reference evidence="3 4" key="1">
    <citation type="submission" date="2017-12" db="EMBL/GenBank/DDBJ databases">
        <title>Sequencing, de novo assembly and annotation of complete genome of a new Thraustochytrid species, strain FCC1311.</title>
        <authorList>
            <person name="Sedici K."/>
            <person name="Godart F."/>
            <person name="Aiese Cigliano R."/>
            <person name="Sanseverino W."/>
            <person name="Barakat M."/>
            <person name="Ortet P."/>
            <person name="Marechal E."/>
            <person name="Cagnac O."/>
            <person name="Amato A."/>
        </authorList>
    </citation>
    <scope>NUCLEOTIDE SEQUENCE [LARGE SCALE GENOMIC DNA]</scope>
</reference>
<feature type="compositionally biased region" description="Basic and acidic residues" evidence="2">
    <location>
        <begin position="33"/>
        <end position="49"/>
    </location>
</feature>
<feature type="compositionally biased region" description="Acidic residues" evidence="2">
    <location>
        <begin position="425"/>
        <end position="455"/>
    </location>
</feature>
<keyword evidence="1" id="KW-0175">Coiled coil</keyword>
<accession>A0A2R5GD43</accession>
<keyword evidence="4" id="KW-1185">Reference proteome</keyword>
<feature type="region of interest" description="Disordered" evidence="2">
    <location>
        <begin position="407"/>
        <end position="457"/>
    </location>
</feature>
<feature type="coiled-coil region" evidence="1">
    <location>
        <begin position="606"/>
        <end position="640"/>
    </location>
</feature>